<dbReference type="Pfam" id="PF04266">
    <property type="entry name" value="ASCH"/>
    <property type="match status" value="1"/>
</dbReference>
<dbReference type="InterPro" id="IPR007374">
    <property type="entry name" value="ASCH_domain"/>
</dbReference>
<reference evidence="2" key="1">
    <citation type="submission" date="2018-10" db="EMBL/GenBank/DDBJ databases">
        <title>Hidden diversity of soil giant viruses.</title>
        <authorList>
            <person name="Schulz F."/>
            <person name="Alteio L."/>
            <person name="Goudeau D."/>
            <person name="Ryan E.M."/>
            <person name="Malmstrom R.R."/>
            <person name="Blanchard J."/>
            <person name="Woyke T."/>
        </authorList>
    </citation>
    <scope>NUCLEOTIDE SEQUENCE</scope>
    <source>
        <strain evidence="2">HYV1</strain>
    </source>
</reference>
<dbReference type="Gene3D" id="2.30.130.30">
    <property type="entry name" value="Hypothetical protein"/>
    <property type="match status" value="1"/>
</dbReference>
<name>A0A3G5A6J4_9VIRU</name>
<sequence length="128" mass="14631">MERKGRSHPLGVQEQWFEAIRCGKKTVEGRLWNDKRKEIKVNDTIEFTCGEKKLTVVVAKIVVYVGENALDKYIVGETLEKILPGVETLEEARKIYLMYLGEGTTDDEKMKSIDKIGMVGFHIVNARE</sequence>
<dbReference type="InterPro" id="IPR015947">
    <property type="entry name" value="PUA-like_sf"/>
</dbReference>
<evidence type="ECO:0000259" key="1">
    <source>
        <dbReference type="Pfam" id="PF04266"/>
    </source>
</evidence>
<evidence type="ECO:0000313" key="2">
    <source>
        <dbReference type="EMBL" id="AYV82798.1"/>
    </source>
</evidence>
<dbReference type="SUPFAM" id="SSF88697">
    <property type="entry name" value="PUA domain-like"/>
    <property type="match status" value="1"/>
</dbReference>
<feature type="domain" description="ASCH" evidence="1">
    <location>
        <begin position="11"/>
        <end position="96"/>
    </location>
</feature>
<accession>A0A3G5A6J4</accession>
<protein>
    <submittedName>
        <fullName evidence="2">ASCH domain-containing protein</fullName>
    </submittedName>
</protein>
<proteinExistence type="predicted"/>
<dbReference type="EMBL" id="MK072384">
    <property type="protein sequence ID" value="AYV82798.1"/>
    <property type="molecule type" value="Genomic_DNA"/>
</dbReference>
<gene>
    <name evidence="2" type="ORF">Hyperionvirus2_166</name>
</gene>
<organism evidence="2">
    <name type="scientific">Hyperionvirus sp</name>
    <dbReference type="NCBI Taxonomy" id="2487770"/>
    <lineage>
        <taxon>Viruses</taxon>
        <taxon>Varidnaviria</taxon>
        <taxon>Bamfordvirae</taxon>
        <taxon>Nucleocytoviricota</taxon>
        <taxon>Megaviricetes</taxon>
        <taxon>Imitervirales</taxon>
        <taxon>Mimiviridae</taxon>
        <taxon>Klosneuvirinae</taxon>
    </lineage>
</organism>